<evidence type="ECO:0000313" key="1">
    <source>
        <dbReference type="EMBL" id="KHN88760.1"/>
    </source>
</evidence>
<evidence type="ECO:0000313" key="2">
    <source>
        <dbReference type="Proteomes" id="UP000031036"/>
    </source>
</evidence>
<comment type="caution">
    <text evidence="1">The sequence shown here is derived from an EMBL/GenBank/DDBJ whole genome shotgun (WGS) entry which is preliminary data.</text>
</comment>
<dbReference type="Proteomes" id="UP000031036">
    <property type="component" value="Unassembled WGS sequence"/>
</dbReference>
<dbReference type="EMBL" id="JPKZ01000187">
    <property type="protein sequence ID" value="KHN88760.1"/>
    <property type="molecule type" value="Genomic_DNA"/>
</dbReference>
<gene>
    <name evidence="1" type="ORF">Tcan_04883</name>
</gene>
<dbReference type="AlphaFoldDB" id="A0A0B2W698"/>
<accession>A0A0B2W698</accession>
<protein>
    <submittedName>
        <fullName evidence="1">Uncharacterized protein</fullName>
    </submittedName>
</protein>
<keyword evidence="2" id="KW-1185">Reference proteome</keyword>
<sequence>MEENGRGVCVLFETILEYIPALSNAAWKEEIQWWEQYECLKHVGNTCRETEPKKFQAARHLASDGSHPSKACIEEKFEKAEVSKPFPAEQKEQQKLIGAE</sequence>
<reference evidence="1 2" key="1">
    <citation type="submission" date="2014-11" db="EMBL/GenBank/DDBJ databases">
        <title>Genetic blueprint of the zoonotic pathogen Toxocara canis.</title>
        <authorList>
            <person name="Zhu X.-Q."/>
            <person name="Korhonen P.K."/>
            <person name="Cai H."/>
            <person name="Young N.D."/>
            <person name="Nejsum P."/>
            <person name="von Samson-Himmelstjerna G."/>
            <person name="Boag P.R."/>
            <person name="Tan P."/>
            <person name="Li Q."/>
            <person name="Min J."/>
            <person name="Yang Y."/>
            <person name="Wang X."/>
            <person name="Fang X."/>
            <person name="Hall R.S."/>
            <person name="Hofmann A."/>
            <person name="Sternberg P.W."/>
            <person name="Jex A.R."/>
            <person name="Gasser R.B."/>
        </authorList>
    </citation>
    <scope>NUCLEOTIDE SEQUENCE [LARGE SCALE GENOMIC DNA]</scope>
    <source>
        <strain evidence="1">PN_DK_2014</strain>
    </source>
</reference>
<organism evidence="1 2">
    <name type="scientific">Toxocara canis</name>
    <name type="common">Canine roundworm</name>
    <dbReference type="NCBI Taxonomy" id="6265"/>
    <lineage>
        <taxon>Eukaryota</taxon>
        <taxon>Metazoa</taxon>
        <taxon>Ecdysozoa</taxon>
        <taxon>Nematoda</taxon>
        <taxon>Chromadorea</taxon>
        <taxon>Rhabditida</taxon>
        <taxon>Spirurina</taxon>
        <taxon>Ascaridomorpha</taxon>
        <taxon>Ascaridoidea</taxon>
        <taxon>Toxocaridae</taxon>
        <taxon>Toxocara</taxon>
    </lineage>
</organism>
<name>A0A0B2W698_TOXCA</name>
<proteinExistence type="predicted"/>